<dbReference type="RefSeq" id="WP_054017822.1">
    <property type="nucleotide sequence ID" value="NZ_BBYR01000001.1"/>
</dbReference>
<dbReference type="Gene3D" id="3.40.190.10">
    <property type="entry name" value="Periplasmic binding protein-like II"/>
    <property type="match status" value="1"/>
</dbReference>
<dbReference type="PIRSF" id="PIRSF017082">
    <property type="entry name" value="YflP"/>
    <property type="match status" value="1"/>
</dbReference>
<evidence type="ECO:0000313" key="4">
    <source>
        <dbReference type="Proteomes" id="UP000037660"/>
    </source>
</evidence>
<dbReference type="PANTHER" id="PTHR42928:SF5">
    <property type="entry name" value="BLR1237 PROTEIN"/>
    <property type="match status" value="1"/>
</dbReference>
<sequence>MTDRRTALAGILAGLLPSHAFAQAGFPQQPITLVVPWAAGGAADFLARVVGERLSVRLGQQVLVSNKPGGGTNIGTQYVASAKPDGYTLLMASSNNCVNATLLPPAKVDFVRDFRPVTNVGFAPNILVVHPSVPARNVQELVALAKAKPGSLTYGSSGSGSAAHLGAEKFKLATGTDIVGVPYKGAAPAVSDLLGGHLSMMFTVIPATLPHVEAGRLRLLAVATPQRLPIFPQAPTLVEAGVRDFESGLWYGLVAPAGIPEPVLTLLHREVAAILKEESVAQRVVAQGVLPIGDTPAAFAQTIRSDIARYGELIQVAKIKPD</sequence>
<protein>
    <submittedName>
        <fullName evidence="3">Putative exported protein</fullName>
    </submittedName>
</protein>
<reference evidence="4" key="1">
    <citation type="submission" date="2015-07" db="EMBL/GenBank/DDBJ databases">
        <title>Discovery of a poly(ethylene terephthalate assimilation.</title>
        <authorList>
            <person name="Yoshida S."/>
            <person name="Hiraga K."/>
            <person name="Takehana T."/>
            <person name="Taniguchi I."/>
            <person name="Yamaji H."/>
            <person name="Maeda Y."/>
            <person name="Toyohara K."/>
            <person name="Miyamoto K."/>
            <person name="Kimura Y."/>
            <person name="Oda K."/>
        </authorList>
    </citation>
    <scope>NUCLEOTIDE SEQUENCE [LARGE SCALE GENOMIC DNA]</scope>
    <source>
        <strain evidence="4">NBRC 110686 / TISTR 2288 / 201-F6</strain>
    </source>
</reference>
<dbReference type="PANTHER" id="PTHR42928">
    <property type="entry name" value="TRICARBOXYLATE-BINDING PROTEIN"/>
    <property type="match status" value="1"/>
</dbReference>
<reference evidence="3 4" key="2">
    <citation type="journal article" date="2016" name="Science">
        <title>A bacterium that degrades and assimilates poly(ethylene terephthalate).</title>
        <authorList>
            <person name="Yoshida S."/>
            <person name="Hiraga K."/>
            <person name="Takehana T."/>
            <person name="Taniguchi I."/>
            <person name="Yamaji H."/>
            <person name="Maeda Y."/>
            <person name="Toyohara K."/>
            <person name="Miyamoto K."/>
            <person name="Kimura Y."/>
            <person name="Oda K."/>
        </authorList>
    </citation>
    <scope>NUCLEOTIDE SEQUENCE [LARGE SCALE GENOMIC DNA]</scope>
    <source>
        <strain evidence="4">NBRC 110686 / TISTR 2288 / 201-F6</strain>
    </source>
</reference>
<gene>
    <name evidence="3" type="ORF">ISF6_0103</name>
</gene>
<evidence type="ECO:0000256" key="2">
    <source>
        <dbReference type="SAM" id="SignalP"/>
    </source>
</evidence>
<accession>A0A0K8NTF8</accession>
<keyword evidence="4" id="KW-1185">Reference proteome</keyword>
<comment type="similarity">
    <text evidence="1">Belongs to the UPF0065 (bug) family.</text>
</comment>
<feature type="chain" id="PRO_5005513321" evidence="2">
    <location>
        <begin position="23"/>
        <end position="322"/>
    </location>
</feature>
<dbReference type="AlphaFoldDB" id="A0A0K8NTF8"/>
<proteinExistence type="inferred from homology"/>
<name>A0A0K8NTF8_PISS1</name>
<dbReference type="Pfam" id="PF03401">
    <property type="entry name" value="TctC"/>
    <property type="match status" value="1"/>
</dbReference>
<dbReference type="CDD" id="cd13578">
    <property type="entry name" value="PBP2_Bug27"/>
    <property type="match status" value="1"/>
</dbReference>
<dbReference type="Gene3D" id="3.40.190.150">
    <property type="entry name" value="Bordetella uptake gene, domain 1"/>
    <property type="match status" value="1"/>
</dbReference>
<organism evidence="3 4">
    <name type="scientific">Piscinibacter sakaiensis</name>
    <name type="common">Ideonella sakaiensis</name>
    <dbReference type="NCBI Taxonomy" id="1547922"/>
    <lineage>
        <taxon>Bacteria</taxon>
        <taxon>Pseudomonadati</taxon>
        <taxon>Pseudomonadota</taxon>
        <taxon>Betaproteobacteria</taxon>
        <taxon>Burkholderiales</taxon>
        <taxon>Sphaerotilaceae</taxon>
        <taxon>Piscinibacter</taxon>
    </lineage>
</organism>
<dbReference type="STRING" id="1547922.ISF6_0103"/>
<dbReference type="EMBL" id="BBYR01000001">
    <property type="protein sequence ID" value="GAP33657.1"/>
    <property type="molecule type" value="Genomic_DNA"/>
</dbReference>
<evidence type="ECO:0000313" key="3">
    <source>
        <dbReference type="EMBL" id="GAP33657.1"/>
    </source>
</evidence>
<dbReference type="OrthoDB" id="8678477at2"/>
<dbReference type="InterPro" id="IPR042100">
    <property type="entry name" value="Bug_dom1"/>
</dbReference>
<feature type="signal peptide" evidence="2">
    <location>
        <begin position="1"/>
        <end position="22"/>
    </location>
</feature>
<evidence type="ECO:0000256" key="1">
    <source>
        <dbReference type="ARBA" id="ARBA00006987"/>
    </source>
</evidence>
<dbReference type="SUPFAM" id="SSF53850">
    <property type="entry name" value="Periplasmic binding protein-like II"/>
    <property type="match status" value="1"/>
</dbReference>
<dbReference type="InterPro" id="IPR005064">
    <property type="entry name" value="BUG"/>
</dbReference>
<keyword evidence="2" id="KW-0732">Signal</keyword>
<dbReference type="Proteomes" id="UP000037660">
    <property type="component" value="Unassembled WGS sequence"/>
</dbReference>
<comment type="caution">
    <text evidence="3">The sequence shown here is derived from an EMBL/GenBank/DDBJ whole genome shotgun (WGS) entry which is preliminary data.</text>
</comment>